<evidence type="ECO:0000256" key="14">
    <source>
        <dbReference type="ARBA" id="ARBA00080372"/>
    </source>
</evidence>
<dbReference type="Ensembl" id="ENSCMIT00000024127.1">
    <property type="protein sequence ID" value="ENSCMIP00000023725.1"/>
    <property type="gene ID" value="ENSCMIG00000010548.1"/>
</dbReference>
<evidence type="ECO:0000256" key="5">
    <source>
        <dbReference type="ARBA" id="ARBA00022701"/>
    </source>
</evidence>
<dbReference type="RefSeq" id="XP_007895318.1">
    <property type="nucleotide sequence ID" value="XM_007897127.2"/>
</dbReference>
<proteinExistence type="evidence at transcript level"/>
<evidence type="ECO:0000256" key="9">
    <source>
        <dbReference type="ARBA" id="ARBA00023212"/>
    </source>
</evidence>
<dbReference type="InterPro" id="IPR015943">
    <property type="entry name" value="WD40/YVTN_repeat-like_dom_sf"/>
</dbReference>
<evidence type="ECO:0000256" key="3">
    <source>
        <dbReference type="ARBA" id="ARBA00022490"/>
    </source>
</evidence>
<dbReference type="SMART" id="SM00320">
    <property type="entry name" value="WD40"/>
    <property type="match status" value="5"/>
</dbReference>
<dbReference type="Gene3D" id="2.130.10.10">
    <property type="entry name" value="YVTN repeat-like/Quinoprotein amine dehydrogenase"/>
    <property type="match status" value="2"/>
</dbReference>
<dbReference type="KEGG" id="cmk:103180972"/>
<keyword evidence="7" id="KW-0243">Dynein</keyword>
<sequence>MPPRQSTKAKLASTSLQPGKGQAKGDKSSRKTKKDEDETMEYGDGGEDWMGRPLLKPPDQLELSETELKEEITRILTANNPHAPQNIVRFNFKERVYKHVSIVEQLAVHYSVDGHLLHVDSDEARRQLSKISSVGDTTSVVSGITEPREEEEIEETENKDEEGTEEPEATDIIESEAKEEDVEKGGKPKYERKIRNQFNFSERASQTFNNPVRANGCQTEPPPRANFAATASQWEIFDAYTEELEKLESKKEKPKAAAVKKEERLTKKKQTTIESQSDDISRVAKAAKIVERMVNQNAFDDIAQDFKYFEDPSDEFREQEGTLLPLWKFQYDKAKRLAVTAICWNPKYVDLFAVGYGSYDFMKQTRGMLLFHTLKNPSFPEFIYTTESSILCLDIHRVYPHLIAVGFYDGSVAVYNIHETTNTPSYMSTSRFGKHTDPVWQVKWQKDDLDNNLNFFSISSDGRIVCWALVKEELVHTDIIKLIIHGLCKDELENLQLKIVDCGTSFDFHIEDDKMFLVGTEDGKLHKCSKAYSSHYLDTFEAHHMAVDAVRWNPFHPQIFISCSSDWTVKIWDHNIKTPLFIFDLHSAVGDVAWAPYSSTVFAAVTSDGKVHMFDLNINKYEPVCVQVVVSRKKNKLTHVQFNPVYPIIVVGDDRGCVMCMKLSPNLRRQPKAKKGQEVKRGPDVEIAKLNKLLNLVRDPDIKPK</sequence>
<dbReference type="OrthoDB" id="10261376at2759"/>
<evidence type="ECO:0000313" key="19">
    <source>
        <dbReference type="Proteomes" id="UP000314986"/>
    </source>
</evidence>
<evidence type="ECO:0000256" key="16">
    <source>
        <dbReference type="SAM" id="MobiDB-lite"/>
    </source>
</evidence>
<evidence type="ECO:0000256" key="11">
    <source>
        <dbReference type="ARBA" id="ARBA00053763"/>
    </source>
</evidence>
<feature type="compositionally biased region" description="Basic and acidic residues" evidence="16">
    <location>
        <begin position="181"/>
        <end position="194"/>
    </location>
</feature>
<dbReference type="GeneID" id="103180972"/>
<dbReference type="GO" id="GO:0045503">
    <property type="term" value="F:dynein light chain binding"/>
    <property type="evidence" value="ECO:0007669"/>
    <property type="project" value="TreeGrafter"/>
</dbReference>
<comment type="subcellular location">
    <subcellularLocation>
        <location evidence="1">Cytoplasm</location>
        <location evidence="1">Cytoskeleton</location>
        <location evidence="1">Cilium axoneme</location>
    </subcellularLocation>
</comment>
<feature type="region of interest" description="Disordered" evidence="16">
    <location>
        <begin position="135"/>
        <end position="222"/>
    </location>
</feature>
<evidence type="ECO:0000256" key="12">
    <source>
        <dbReference type="ARBA" id="ARBA00061734"/>
    </source>
</evidence>
<evidence type="ECO:0000256" key="7">
    <source>
        <dbReference type="ARBA" id="ARBA00023017"/>
    </source>
</evidence>
<reference evidence="19" key="2">
    <citation type="journal article" date="2007" name="PLoS Biol.">
        <title>Survey sequencing and comparative analysis of the elephant shark (Callorhinchus milii) genome.</title>
        <authorList>
            <person name="Venkatesh B."/>
            <person name="Kirkness E.F."/>
            <person name="Loh Y.H."/>
            <person name="Halpern A.L."/>
            <person name="Lee A.P."/>
            <person name="Johnson J."/>
            <person name="Dandona N."/>
            <person name="Viswanathan L.D."/>
            <person name="Tay A."/>
            <person name="Venter J.C."/>
            <person name="Strausberg R.L."/>
            <person name="Brenner S."/>
        </authorList>
    </citation>
    <scope>NUCLEOTIDE SEQUENCE [LARGE SCALE GENOMIC DNA]</scope>
</reference>
<feature type="region of interest" description="Disordered" evidence="16">
    <location>
        <begin position="1"/>
        <end position="56"/>
    </location>
</feature>
<feature type="compositionally biased region" description="Basic and acidic residues" evidence="16">
    <location>
        <begin position="23"/>
        <end position="36"/>
    </location>
</feature>
<feature type="repeat" description="WD" evidence="15">
    <location>
        <begin position="540"/>
        <end position="573"/>
    </location>
</feature>
<comment type="similarity">
    <text evidence="2">Belongs to the dynein intermediate chain family.</text>
</comment>
<reference evidence="18" key="4">
    <citation type="submission" date="2025-05" db="UniProtKB">
        <authorList>
            <consortium name="Ensembl"/>
        </authorList>
    </citation>
    <scope>IDENTIFICATION</scope>
</reference>
<dbReference type="PROSITE" id="PS50294">
    <property type="entry name" value="WD_REPEATS_REGION"/>
    <property type="match status" value="1"/>
</dbReference>
<dbReference type="GO" id="GO:0007368">
    <property type="term" value="P:determination of left/right symmetry"/>
    <property type="evidence" value="ECO:0007669"/>
    <property type="project" value="UniProtKB-ARBA"/>
</dbReference>
<dbReference type="PANTHER" id="PTHR12442">
    <property type="entry name" value="DYNEIN INTERMEDIATE CHAIN"/>
    <property type="match status" value="1"/>
</dbReference>
<dbReference type="AlphaFoldDB" id="V9KGR2"/>
<feature type="compositionally biased region" description="Low complexity" evidence="16">
    <location>
        <begin position="135"/>
        <end position="145"/>
    </location>
</feature>
<evidence type="ECO:0000256" key="4">
    <source>
        <dbReference type="ARBA" id="ARBA00022574"/>
    </source>
</evidence>
<dbReference type="PROSITE" id="PS50082">
    <property type="entry name" value="WD_REPEATS_2"/>
    <property type="match status" value="1"/>
</dbReference>
<dbReference type="InterPro" id="IPR036322">
    <property type="entry name" value="WD40_repeat_dom_sf"/>
</dbReference>
<dbReference type="GO" id="GO:0045504">
    <property type="term" value="F:dynein heavy chain binding"/>
    <property type="evidence" value="ECO:0007669"/>
    <property type="project" value="TreeGrafter"/>
</dbReference>
<dbReference type="GO" id="GO:0003341">
    <property type="term" value="P:cilium movement"/>
    <property type="evidence" value="ECO:0007669"/>
    <property type="project" value="UniProtKB-ARBA"/>
</dbReference>
<name>V9KGR2_CALMI</name>
<dbReference type="GeneTree" id="ENSGT00940000156436"/>
<reference evidence="19" key="1">
    <citation type="journal article" date="2006" name="Science">
        <title>Ancient noncoding elements conserved in the human genome.</title>
        <authorList>
            <person name="Venkatesh B."/>
            <person name="Kirkness E.F."/>
            <person name="Loh Y.H."/>
            <person name="Halpern A.L."/>
            <person name="Lee A.P."/>
            <person name="Johnson J."/>
            <person name="Dandona N."/>
            <person name="Viswanathan L.D."/>
            <person name="Tay A."/>
            <person name="Venter J.C."/>
            <person name="Strausberg R.L."/>
            <person name="Brenner S."/>
        </authorList>
    </citation>
    <scope>NUCLEOTIDE SEQUENCE [LARGE SCALE GENOMIC DNA]</scope>
</reference>
<dbReference type="EMBL" id="JW864512">
    <property type="protein sequence ID" value="AFO97029.1"/>
    <property type="molecule type" value="mRNA"/>
</dbReference>
<dbReference type="OMA" id="VWEDMRA"/>
<keyword evidence="8" id="KW-0505">Motor protein</keyword>
<dbReference type="Pfam" id="PF00400">
    <property type="entry name" value="WD40"/>
    <property type="match status" value="2"/>
</dbReference>
<evidence type="ECO:0000256" key="8">
    <source>
        <dbReference type="ARBA" id="ARBA00023175"/>
    </source>
</evidence>
<dbReference type="GO" id="GO:0036157">
    <property type="term" value="C:outer dynein arm"/>
    <property type="evidence" value="ECO:0007669"/>
    <property type="project" value="TreeGrafter"/>
</dbReference>
<evidence type="ECO:0000256" key="15">
    <source>
        <dbReference type="PROSITE-ProRule" id="PRU00221"/>
    </source>
</evidence>
<dbReference type="GO" id="GO:0036158">
    <property type="term" value="P:outer dynein arm assembly"/>
    <property type="evidence" value="ECO:0007669"/>
    <property type="project" value="TreeGrafter"/>
</dbReference>
<dbReference type="STRING" id="7868.ENSCMIP00000023725"/>
<accession>V9KGR2</accession>
<protein>
    <recommendedName>
        <fullName evidence="13">Dynein axonemal intermediate chain 1</fullName>
    </recommendedName>
    <alternativeName>
        <fullName evidence="14">Axonemal dynein intermediate chain 1</fullName>
    </alternativeName>
</protein>
<dbReference type="Proteomes" id="UP000314986">
    <property type="component" value="Unassembled WGS sequence"/>
</dbReference>
<evidence type="ECO:0000313" key="18">
    <source>
        <dbReference type="Ensembl" id="ENSCMIP00000023725.1"/>
    </source>
</evidence>
<dbReference type="FunFam" id="2.130.10.10:FF:000349">
    <property type="entry name" value="Dynein axonemal intermediate chain 1"/>
    <property type="match status" value="1"/>
</dbReference>
<feature type="compositionally biased region" description="Polar residues" evidence="16">
    <location>
        <begin position="196"/>
        <end position="218"/>
    </location>
</feature>
<feature type="compositionally biased region" description="Acidic residues" evidence="16">
    <location>
        <begin position="37"/>
        <end position="47"/>
    </location>
</feature>
<keyword evidence="10" id="KW-0966">Cell projection</keyword>
<dbReference type="InterPro" id="IPR050687">
    <property type="entry name" value="Dynein_IC"/>
</dbReference>
<gene>
    <name evidence="18" type="primary">dnai1.2</name>
</gene>
<dbReference type="FunFam" id="2.130.10.10:FF:000251">
    <property type="entry name" value="Dynein axonemal intermediate chain 1"/>
    <property type="match status" value="1"/>
</dbReference>
<comment type="subunit">
    <text evidence="12">Consists of at least two heavy chains and a number of intermediate and light chains. Interacts with BICD2. Interacts with CFAP45 and CFAP52. Interacts with CFAP53.</text>
</comment>
<reference evidence="17 19" key="3">
    <citation type="journal article" date="2014" name="Nature">
        <title>Elephant shark genome provides unique insights into gnathostome evolution.</title>
        <authorList>
            <consortium name="International Elephant Shark Genome Sequencing Consortium"/>
            <person name="Venkatesh B."/>
            <person name="Lee A.P."/>
            <person name="Ravi V."/>
            <person name="Maurya A.K."/>
            <person name="Lian M.M."/>
            <person name="Swann J.B."/>
            <person name="Ohta Y."/>
            <person name="Flajnik M.F."/>
            <person name="Sutoh Y."/>
            <person name="Kasahara M."/>
            <person name="Hoon S."/>
            <person name="Gangu V."/>
            <person name="Roy S.W."/>
            <person name="Irimia M."/>
            <person name="Korzh V."/>
            <person name="Kondrychyn I."/>
            <person name="Lim Z.W."/>
            <person name="Tay B.H."/>
            <person name="Tohari S."/>
            <person name="Kong K.W."/>
            <person name="Ho S."/>
            <person name="Lorente-Galdos B."/>
            <person name="Quilez J."/>
            <person name="Marques-Bonet T."/>
            <person name="Raney B.J."/>
            <person name="Ingham P.W."/>
            <person name="Tay A."/>
            <person name="Hillier L.W."/>
            <person name="Minx P."/>
            <person name="Boehm T."/>
            <person name="Wilson R.K."/>
            <person name="Brenner S."/>
            <person name="Warren W.C."/>
        </authorList>
    </citation>
    <scope>NUCLEOTIDE SEQUENCE</scope>
    <source>
        <tissue evidence="17">Testis</tissue>
    </source>
</reference>
<evidence type="ECO:0000256" key="2">
    <source>
        <dbReference type="ARBA" id="ARBA00011059"/>
    </source>
</evidence>
<keyword evidence="5" id="KW-0493">Microtubule</keyword>
<keyword evidence="4 15" id="KW-0853">WD repeat</keyword>
<feature type="compositionally biased region" description="Polar residues" evidence="16">
    <location>
        <begin position="1"/>
        <end position="17"/>
    </location>
</feature>
<evidence type="ECO:0000256" key="1">
    <source>
        <dbReference type="ARBA" id="ARBA00004430"/>
    </source>
</evidence>
<dbReference type="GO" id="GO:0005874">
    <property type="term" value="C:microtubule"/>
    <property type="evidence" value="ECO:0007669"/>
    <property type="project" value="UniProtKB-KW"/>
</dbReference>
<organism evidence="17">
    <name type="scientific">Callorhinchus milii</name>
    <name type="common">Ghost shark</name>
    <dbReference type="NCBI Taxonomy" id="7868"/>
    <lineage>
        <taxon>Eukaryota</taxon>
        <taxon>Metazoa</taxon>
        <taxon>Chordata</taxon>
        <taxon>Craniata</taxon>
        <taxon>Vertebrata</taxon>
        <taxon>Chondrichthyes</taxon>
        <taxon>Holocephali</taxon>
        <taxon>Chimaeriformes</taxon>
        <taxon>Callorhinchidae</taxon>
        <taxon>Callorhinchus</taxon>
    </lineage>
</organism>
<keyword evidence="3" id="KW-0963">Cytoplasm</keyword>
<evidence type="ECO:0000256" key="10">
    <source>
        <dbReference type="ARBA" id="ARBA00023273"/>
    </source>
</evidence>
<dbReference type="PANTHER" id="PTHR12442:SF11">
    <property type="entry name" value="DYNEIN AXONEMAL INTERMEDIATE CHAIN 1"/>
    <property type="match status" value="1"/>
</dbReference>
<evidence type="ECO:0000313" key="17">
    <source>
        <dbReference type="EMBL" id="AFO97029.1"/>
    </source>
</evidence>
<keyword evidence="6" id="KW-0677">Repeat</keyword>
<evidence type="ECO:0000256" key="6">
    <source>
        <dbReference type="ARBA" id="ARBA00022737"/>
    </source>
</evidence>
<dbReference type="SUPFAM" id="SSF50978">
    <property type="entry name" value="WD40 repeat-like"/>
    <property type="match status" value="1"/>
</dbReference>
<keyword evidence="19" id="KW-1185">Reference proteome</keyword>
<dbReference type="CTD" id="555705"/>
<feature type="compositionally biased region" description="Acidic residues" evidence="16">
    <location>
        <begin position="148"/>
        <end position="180"/>
    </location>
</feature>
<comment type="function">
    <text evidence="11">Part of the dynein complex of respiratory cilia.</text>
</comment>
<dbReference type="InterPro" id="IPR001680">
    <property type="entry name" value="WD40_rpt"/>
</dbReference>
<keyword evidence="9" id="KW-0206">Cytoskeleton</keyword>
<evidence type="ECO:0000256" key="13">
    <source>
        <dbReference type="ARBA" id="ARBA00072661"/>
    </source>
</evidence>